<reference evidence="1" key="1">
    <citation type="journal article" date="2015" name="Nature">
        <title>Complex archaea that bridge the gap between prokaryotes and eukaryotes.</title>
        <authorList>
            <person name="Spang A."/>
            <person name="Saw J.H."/>
            <person name="Jorgensen S.L."/>
            <person name="Zaremba-Niedzwiedzka K."/>
            <person name="Martijn J."/>
            <person name="Lind A.E."/>
            <person name="van Eijk R."/>
            <person name="Schleper C."/>
            <person name="Guy L."/>
            <person name="Ettema T.J."/>
        </authorList>
    </citation>
    <scope>NUCLEOTIDE SEQUENCE</scope>
</reference>
<proteinExistence type="predicted"/>
<organism evidence="1">
    <name type="scientific">marine sediment metagenome</name>
    <dbReference type="NCBI Taxonomy" id="412755"/>
    <lineage>
        <taxon>unclassified sequences</taxon>
        <taxon>metagenomes</taxon>
        <taxon>ecological metagenomes</taxon>
    </lineage>
</organism>
<evidence type="ECO:0008006" key="2">
    <source>
        <dbReference type="Google" id="ProtNLM"/>
    </source>
</evidence>
<accession>A0A0F8WDW9</accession>
<name>A0A0F8WDW9_9ZZZZ</name>
<dbReference type="AlphaFoldDB" id="A0A0F8WDW9"/>
<evidence type="ECO:0000313" key="1">
    <source>
        <dbReference type="EMBL" id="KKK55037.1"/>
    </source>
</evidence>
<gene>
    <name evidence="1" type="ORF">LCGC14_3078610</name>
</gene>
<protein>
    <recommendedName>
        <fullName evidence="2">DUF2779 domain-containing protein</fullName>
    </recommendedName>
</protein>
<feature type="non-terminal residue" evidence="1">
    <location>
        <position position="213"/>
    </location>
</feature>
<sequence>MAVDVLERLDDGFRLIEVKSSSSQKDEHIPDAAVQKHVLAQCGIDVLAVEIMHLNKEYRHPDEGDLFNRTDVTTPVDEWLGRIPAELEAQLEMLAGSCPDVEIGSQCFEPRECPFVGRCWPDSPDHIIKLYNVGGVKAAGYMARGIQWISDLPGDEKLPAAAQRQLRAMQSGEVVVERGSLINCVFPAPLAARAHTCQRIIDVALEALEIGAG</sequence>
<comment type="caution">
    <text evidence="1">The sequence shown here is derived from an EMBL/GenBank/DDBJ whole genome shotgun (WGS) entry which is preliminary data.</text>
</comment>
<dbReference type="EMBL" id="LAZR01065689">
    <property type="protein sequence ID" value="KKK55037.1"/>
    <property type="molecule type" value="Genomic_DNA"/>
</dbReference>